<dbReference type="Proteomes" id="UP000267250">
    <property type="component" value="Chromosome"/>
</dbReference>
<evidence type="ECO:0000256" key="2">
    <source>
        <dbReference type="ARBA" id="ARBA00023002"/>
    </source>
</evidence>
<sequence length="173" mass="19742">MDFYQLIKTRRSVRKYESRPVEEEKLMRILNAARLAPSGKNAQAWKFIVVKDQELKEKIVKAAKGQKFLAEADCIIVCCVNEEEVYQGHGNYMTSFAVDGAIAMDHLILAAHYEGLGTCWIGAFFEDQIKEILNIPDPYRVVAMTPLGYPAGEQKDRGRKPLEEIIAFDGWKW</sequence>
<keyword evidence="2" id="KW-0560">Oxidoreductase</keyword>
<evidence type="ECO:0000256" key="1">
    <source>
        <dbReference type="ARBA" id="ARBA00007118"/>
    </source>
</evidence>
<evidence type="ECO:0000313" key="5">
    <source>
        <dbReference type="EMBL" id="AZR72285.1"/>
    </source>
</evidence>
<organism evidence="5 6">
    <name type="scientific">Anoxybacter fermentans</name>
    <dbReference type="NCBI Taxonomy" id="1323375"/>
    <lineage>
        <taxon>Bacteria</taxon>
        <taxon>Bacillati</taxon>
        <taxon>Bacillota</taxon>
        <taxon>Clostridia</taxon>
        <taxon>Halanaerobiales</taxon>
        <taxon>Anoxybacter</taxon>
    </lineage>
</organism>
<keyword evidence="6" id="KW-1185">Reference proteome</keyword>
<dbReference type="PANTHER" id="PTHR43673:SF10">
    <property type="entry name" value="NADH DEHYDROGENASE_NAD(P)H NITROREDUCTASE XCC3605-RELATED"/>
    <property type="match status" value="1"/>
</dbReference>
<dbReference type="Pfam" id="PF14512">
    <property type="entry name" value="TM1586_NiRdase"/>
    <property type="match status" value="1"/>
</dbReference>
<gene>
    <name evidence="5" type="ORF">BBF96_02060</name>
</gene>
<dbReference type="Gene3D" id="3.40.109.10">
    <property type="entry name" value="NADH Oxidase"/>
    <property type="match status" value="1"/>
</dbReference>
<dbReference type="RefSeq" id="WP_127015619.1">
    <property type="nucleotide sequence ID" value="NZ_CP016379.1"/>
</dbReference>
<evidence type="ECO:0000259" key="3">
    <source>
        <dbReference type="Pfam" id="PF00881"/>
    </source>
</evidence>
<proteinExistence type="inferred from homology"/>
<accession>A0A3S9SVH9</accession>
<dbReference type="InterPro" id="IPR029478">
    <property type="entry name" value="TM1586_NiRdase"/>
</dbReference>
<dbReference type="EMBL" id="CP016379">
    <property type="protein sequence ID" value="AZR72285.1"/>
    <property type="molecule type" value="Genomic_DNA"/>
</dbReference>
<dbReference type="OrthoDB" id="9783470at2"/>
<feature type="domain" description="Putative nitroreductase TM1586" evidence="4">
    <location>
        <begin position="104"/>
        <end position="169"/>
    </location>
</feature>
<name>A0A3S9SVH9_9FIRM</name>
<comment type="similarity">
    <text evidence="1">Belongs to the nitroreductase family.</text>
</comment>
<feature type="domain" description="Nitroreductase" evidence="3">
    <location>
        <begin position="7"/>
        <end position="67"/>
    </location>
</feature>
<dbReference type="InterPro" id="IPR000415">
    <property type="entry name" value="Nitroreductase-like"/>
</dbReference>
<dbReference type="PANTHER" id="PTHR43673">
    <property type="entry name" value="NAD(P)H NITROREDUCTASE YDGI-RELATED"/>
    <property type="match status" value="1"/>
</dbReference>
<protein>
    <submittedName>
        <fullName evidence="5">Nitroreductase</fullName>
    </submittedName>
</protein>
<evidence type="ECO:0000313" key="6">
    <source>
        <dbReference type="Proteomes" id="UP000267250"/>
    </source>
</evidence>
<evidence type="ECO:0000259" key="4">
    <source>
        <dbReference type="Pfam" id="PF14512"/>
    </source>
</evidence>
<dbReference type="SUPFAM" id="SSF55469">
    <property type="entry name" value="FMN-dependent nitroreductase-like"/>
    <property type="match status" value="1"/>
</dbReference>
<dbReference type="KEGG" id="aft:BBF96_02060"/>
<dbReference type="AlphaFoldDB" id="A0A3S9SVH9"/>
<dbReference type="Pfam" id="PF00881">
    <property type="entry name" value="Nitroreductase"/>
    <property type="match status" value="1"/>
</dbReference>
<dbReference type="CDD" id="cd02139">
    <property type="entry name" value="nitroreductase"/>
    <property type="match status" value="1"/>
</dbReference>
<dbReference type="InterPro" id="IPR029479">
    <property type="entry name" value="Nitroreductase"/>
</dbReference>
<reference evidence="5 6" key="1">
    <citation type="submission" date="2016-07" db="EMBL/GenBank/DDBJ databases">
        <title>Genome and transcriptome analysis of iron-reducing fermentative bacteria Anoxybacter fermentans.</title>
        <authorList>
            <person name="Zeng X."/>
            <person name="Shao Z."/>
        </authorList>
    </citation>
    <scope>NUCLEOTIDE SEQUENCE [LARGE SCALE GENOMIC DNA]</scope>
    <source>
        <strain evidence="5 6">DY22613</strain>
    </source>
</reference>
<dbReference type="GO" id="GO:0016491">
    <property type="term" value="F:oxidoreductase activity"/>
    <property type="evidence" value="ECO:0007669"/>
    <property type="project" value="UniProtKB-KW"/>
</dbReference>